<accession>A0A371H9N3</accession>
<protein>
    <submittedName>
        <fullName evidence="1">Uncharacterized protein</fullName>
    </submittedName>
</protein>
<organism evidence="1 2">
    <name type="scientific">Mucuna pruriens</name>
    <name type="common">Velvet bean</name>
    <name type="synonym">Dolichos pruriens</name>
    <dbReference type="NCBI Taxonomy" id="157652"/>
    <lineage>
        <taxon>Eukaryota</taxon>
        <taxon>Viridiplantae</taxon>
        <taxon>Streptophyta</taxon>
        <taxon>Embryophyta</taxon>
        <taxon>Tracheophyta</taxon>
        <taxon>Spermatophyta</taxon>
        <taxon>Magnoliopsida</taxon>
        <taxon>eudicotyledons</taxon>
        <taxon>Gunneridae</taxon>
        <taxon>Pentapetalae</taxon>
        <taxon>rosids</taxon>
        <taxon>fabids</taxon>
        <taxon>Fabales</taxon>
        <taxon>Fabaceae</taxon>
        <taxon>Papilionoideae</taxon>
        <taxon>50 kb inversion clade</taxon>
        <taxon>NPAAA clade</taxon>
        <taxon>indigoferoid/millettioid clade</taxon>
        <taxon>Phaseoleae</taxon>
        <taxon>Mucuna</taxon>
    </lineage>
</organism>
<evidence type="ECO:0000313" key="1">
    <source>
        <dbReference type="EMBL" id="RDX99481.1"/>
    </source>
</evidence>
<sequence>ESDFSSEELEWEDHLRKPSKWVDESVLGSDELVYEGPIGEGGPFFYLYDTLPFNLGIWLPFTEFELAVLRALNISLTQLHPNSWAIVREAQKVGWLSLSNQPRQKLLKPFHKSYKFFKDWFFRVCPKEIGPNLLSDSFGDPFFPMDIDMI</sequence>
<dbReference type="Proteomes" id="UP000257109">
    <property type="component" value="Unassembled WGS sequence"/>
</dbReference>
<reference evidence="1" key="1">
    <citation type="submission" date="2018-05" db="EMBL/GenBank/DDBJ databases">
        <title>Draft genome of Mucuna pruriens seed.</title>
        <authorList>
            <person name="Nnadi N.E."/>
            <person name="Vos R."/>
            <person name="Hasami M.H."/>
            <person name="Devisetty U.K."/>
            <person name="Aguiy J.C."/>
        </authorList>
    </citation>
    <scope>NUCLEOTIDE SEQUENCE [LARGE SCALE GENOMIC DNA]</scope>
    <source>
        <strain evidence="1">JCA_2017</strain>
    </source>
</reference>
<proteinExistence type="predicted"/>
<comment type="caution">
    <text evidence="1">The sequence shown here is derived from an EMBL/GenBank/DDBJ whole genome shotgun (WGS) entry which is preliminary data.</text>
</comment>
<dbReference type="EMBL" id="QJKJ01003222">
    <property type="protein sequence ID" value="RDX99481.1"/>
    <property type="molecule type" value="Genomic_DNA"/>
</dbReference>
<evidence type="ECO:0000313" key="2">
    <source>
        <dbReference type="Proteomes" id="UP000257109"/>
    </source>
</evidence>
<dbReference type="OrthoDB" id="685909at2759"/>
<gene>
    <name evidence="1" type="ORF">CR513_17465</name>
</gene>
<feature type="non-terminal residue" evidence="1">
    <location>
        <position position="1"/>
    </location>
</feature>
<dbReference type="AlphaFoldDB" id="A0A371H9N3"/>
<name>A0A371H9N3_MUCPR</name>
<keyword evidence="2" id="KW-1185">Reference proteome</keyword>